<reference evidence="1" key="2">
    <citation type="submission" date="2008-12" db="EMBL/GenBank/DDBJ databases">
        <title>Improved gene annotation of the rice (Oryza sativa) genomes.</title>
        <authorList>
            <person name="Wang J."/>
            <person name="Li R."/>
            <person name="Fan W."/>
            <person name="Huang Q."/>
            <person name="Zhang J."/>
            <person name="Zhou Y."/>
            <person name="Hu Y."/>
            <person name="Zi S."/>
            <person name="Li J."/>
            <person name="Ni P."/>
            <person name="Zheng H."/>
            <person name="Zhang Y."/>
            <person name="Zhao M."/>
            <person name="Hao Q."/>
            <person name="McDermott J."/>
            <person name="Samudrala R."/>
            <person name="Kristiansen K."/>
            <person name="Wong G.K.-S."/>
        </authorList>
    </citation>
    <scope>NUCLEOTIDE SEQUENCE</scope>
</reference>
<dbReference type="EMBL" id="CM000142">
    <property type="protein sequence ID" value="EEE63160.1"/>
    <property type="molecule type" value="Genomic_DNA"/>
</dbReference>
<dbReference type="AlphaFoldDB" id="B9FNR3"/>
<gene>
    <name evidence="1" type="ORF">OsJ_17969</name>
</gene>
<protein>
    <recommendedName>
        <fullName evidence="2">Retrotransposon, putative, centromere-specific</fullName>
    </recommendedName>
</protein>
<evidence type="ECO:0008006" key="2">
    <source>
        <dbReference type="Google" id="ProtNLM"/>
    </source>
</evidence>
<organism evidence="1">
    <name type="scientific">Oryza sativa subsp. japonica</name>
    <name type="common">Rice</name>
    <dbReference type="NCBI Taxonomy" id="39947"/>
    <lineage>
        <taxon>Eukaryota</taxon>
        <taxon>Viridiplantae</taxon>
        <taxon>Streptophyta</taxon>
        <taxon>Embryophyta</taxon>
        <taxon>Tracheophyta</taxon>
        <taxon>Spermatophyta</taxon>
        <taxon>Magnoliopsida</taxon>
        <taxon>Liliopsida</taxon>
        <taxon>Poales</taxon>
        <taxon>Poaceae</taxon>
        <taxon>BOP clade</taxon>
        <taxon>Oryzoideae</taxon>
        <taxon>Oryzeae</taxon>
        <taxon>Oryzinae</taxon>
        <taxon>Oryza</taxon>
        <taxon>Oryza sativa</taxon>
    </lineage>
</organism>
<sequence>MATIDTTVAHIMNQQEDIKIKSSMCCNLIRPRVTLLTSNGRQIYTRAPFWAREYLMESSQSPLSNGSSLILEFHLIWPQSQKQGIASPIIGLWACNYVWDPGPSGAHVGSMSLLILMHVEGDRMANSITIVAPWRSYRPPHGDPFTDASLANYNTNND</sequence>
<accession>B9FNR3</accession>
<dbReference type="Proteomes" id="UP000007752">
    <property type="component" value="Chromosome 5"/>
</dbReference>
<evidence type="ECO:0000313" key="1">
    <source>
        <dbReference type="EMBL" id="EEE63160.1"/>
    </source>
</evidence>
<proteinExistence type="predicted"/>
<reference evidence="1" key="1">
    <citation type="journal article" date="2005" name="PLoS Biol.">
        <title>The genomes of Oryza sativa: a history of duplications.</title>
        <authorList>
            <person name="Yu J."/>
            <person name="Wang J."/>
            <person name="Lin W."/>
            <person name="Li S."/>
            <person name="Li H."/>
            <person name="Zhou J."/>
            <person name="Ni P."/>
            <person name="Dong W."/>
            <person name="Hu S."/>
            <person name="Zeng C."/>
            <person name="Zhang J."/>
            <person name="Zhang Y."/>
            <person name="Li R."/>
            <person name="Xu Z."/>
            <person name="Li S."/>
            <person name="Li X."/>
            <person name="Zheng H."/>
            <person name="Cong L."/>
            <person name="Lin L."/>
            <person name="Yin J."/>
            <person name="Geng J."/>
            <person name="Li G."/>
            <person name="Shi J."/>
            <person name="Liu J."/>
            <person name="Lv H."/>
            <person name="Li J."/>
            <person name="Wang J."/>
            <person name="Deng Y."/>
            <person name="Ran L."/>
            <person name="Shi X."/>
            <person name="Wang X."/>
            <person name="Wu Q."/>
            <person name="Li C."/>
            <person name="Ren X."/>
            <person name="Wang J."/>
            <person name="Wang X."/>
            <person name="Li D."/>
            <person name="Liu D."/>
            <person name="Zhang X."/>
            <person name="Ji Z."/>
            <person name="Zhao W."/>
            <person name="Sun Y."/>
            <person name="Zhang Z."/>
            <person name="Bao J."/>
            <person name="Han Y."/>
            <person name="Dong L."/>
            <person name="Ji J."/>
            <person name="Chen P."/>
            <person name="Wu S."/>
            <person name="Liu J."/>
            <person name="Xiao Y."/>
            <person name="Bu D."/>
            <person name="Tan J."/>
            <person name="Yang L."/>
            <person name="Ye C."/>
            <person name="Zhang J."/>
            <person name="Xu J."/>
            <person name="Zhou Y."/>
            <person name="Yu Y."/>
            <person name="Zhang B."/>
            <person name="Zhuang S."/>
            <person name="Wei H."/>
            <person name="Liu B."/>
            <person name="Lei M."/>
            <person name="Yu H."/>
            <person name="Li Y."/>
            <person name="Xu H."/>
            <person name="Wei S."/>
            <person name="He X."/>
            <person name="Fang L."/>
            <person name="Zhang Z."/>
            <person name="Zhang Y."/>
            <person name="Huang X."/>
            <person name="Su Z."/>
            <person name="Tong W."/>
            <person name="Li J."/>
            <person name="Tong Z."/>
            <person name="Li S."/>
            <person name="Ye J."/>
            <person name="Wang L."/>
            <person name="Fang L."/>
            <person name="Lei T."/>
            <person name="Chen C."/>
            <person name="Chen H."/>
            <person name="Xu Z."/>
            <person name="Li H."/>
            <person name="Huang H."/>
            <person name="Zhang F."/>
            <person name="Xu H."/>
            <person name="Li N."/>
            <person name="Zhao C."/>
            <person name="Li S."/>
            <person name="Dong L."/>
            <person name="Huang Y."/>
            <person name="Li L."/>
            <person name="Xi Y."/>
            <person name="Qi Q."/>
            <person name="Li W."/>
            <person name="Zhang B."/>
            <person name="Hu W."/>
            <person name="Zhang Y."/>
            <person name="Tian X."/>
            <person name="Jiao Y."/>
            <person name="Liang X."/>
            <person name="Jin J."/>
            <person name="Gao L."/>
            <person name="Zheng W."/>
            <person name="Hao B."/>
            <person name="Liu S."/>
            <person name="Wang W."/>
            <person name="Yuan L."/>
            <person name="Cao M."/>
            <person name="McDermott J."/>
            <person name="Samudrala R."/>
            <person name="Wang J."/>
            <person name="Wong G.K."/>
            <person name="Yang H."/>
        </authorList>
    </citation>
    <scope>NUCLEOTIDE SEQUENCE [LARGE SCALE GENOMIC DNA]</scope>
</reference>
<name>B9FNR3_ORYSJ</name>